<gene>
    <name evidence="4" type="ORF">FKZ59_10505</name>
</gene>
<dbReference type="PROSITE" id="PS00166">
    <property type="entry name" value="ENOYL_COA_HYDRATASE"/>
    <property type="match status" value="1"/>
</dbReference>
<evidence type="ECO:0000313" key="4">
    <source>
        <dbReference type="EMBL" id="TQE90255.1"/>
    </source>
</evidence>
<dbReference type="RefSeq" id="WP_141602710.1">
    <property type="nucleotide sequence ID" value="NZ_JARMSB010000034.1"/>
</dbReference>
<evidence type="ECO:0000313" key="5">
    <source>
        <dbReference type="Proteomes" id="UP000315753"/>
    </source>
</evidence>
<dbReference type="FunFam" id="1.10.12.10:FF:000001">
    <property type="entry name" value="Probable enoyl-CoA hydratase, mitochondrial"/>
    <property type="match status" value="1"/>
</dbReference>
<comment type="caution">
    <text evidence="4">The sequence shown here is derived from an EMBL/GenBank/DDBJ whole genome shotgun (WGS) entry which is preliminary data.</text>
</comment>
<dbReference type="FunFam" id="3.90.226.10:FF:000009">
    <property type="entry name" value="Carnitinyl-CoA dehydratase"/>
    <property type="match status" value="1"/>
</dbReference>
<dbReference type="PANTHER" id="PTHR11941">
    <property type="entry name" value="ENOYL-COA HYDRATASE-RELATED"/>
    <property type="match status" value="1"/>
</dbReference>
<sequence length="271" mass="29661">MTITNKKLEDAFVKYESLLYEVENKIAIVTINRPPVNPLNTAVFKELTQLMTELESREDVHAIILTGSGEKAFVAGADIREMLELDAVDMLEMNQISRKTFSTIENLAKPVIAAINGLALGGGLELALSCDLRIASEKAKFAFPEINLGIIPGGGGTQRLQRIVGQGIAKELLYFGEMITAEQALEWHIVNKVVPSENLLAEAKAWAAKLAEKPQVALRMLKLAVNSGANVDIESGLTIEMACFGNTFATKDRKEGMQAFVEKRQPKFTGR</sequence>
<dbReference type="Gene3D" id="1.10.12.10">
    <property type="entry name" value="Lyase 2-enoyl-coa Hydratase, Chain A, domain 2"/>
    <property type="match status" value="1"/>
</dbReference>
<dbReference type="Pfam" id="PF00378">
    <property type="entry name" value="ECH_1"/>
    <property type="match status" value="1"/>
</dbReference>
<dbReference type="EMBL" id="VIGD01000013">
    <property type="protein sequence ID" value="TQE90255.1"/>
    <property type="molecule type" value="Genomic_DNA"/>
</dbReference>
<keyword evidence="2" id="KW-0456">Lyase</keyword>
<protein>
    <submittedName>
        <fullName evidence="4">Enoyl-CoA hydratase/isomerase family protein</fullName>
    </submittedName>
</protein>
<reference evidence="4 5" key="1">
    <citation type="submission" date="2019-06" db="EMBL/GenBank/DDBJ databases">
        <title>Genome sequence of Ureibacillus terrenus.</title>
        <authorList>
            <person name="Maclea K.S."/>
            <person name="Simoes M."/>
        </authorList>
    </citation>
    <scope>NUCLEOTIDE SEQUENCE [LARGE SCALE GENOMIC DNA]</scope>
    <source>
        <strain evidence="4 5">ATCC BAA-384</strain>
    </source>
</reference>
<evidence type="ECO:0000256" key="1">
    <source>
        <dbReference type="ARBA" id="ARBA00005254"/>
    </source>
</evidence>
<dbReference type="CDD" id="cd06558">
    <property type="entry name" value="crotonase-like"/>
    <property type="match status" value="1"/>
</dbReference>
<evidence type="ECO:0000256" key="3">
    <source>
        <dbReference type="RuleBase" id="RU003707"/>
    </source>
</evidence>
<dbReference type="Proteomes" id="UP000315753">
    <property type="component" value="Unassembled WGS sequence"/>
</dbReference>
<dbReference type="InterPro" id="IPR018376">
    <property type="entry name" value="Enoyl-CoA_hyd/isom_CS"/>
</dbReference>
<dbReference type="InterPro" id="IPR029045">
    <property type="entry name" value="ClpP/crotonase-like_dom_sf"/>
</dbReference>
<dbReference type="AlphaFoldDB" id="A0A540V0J1"/>
<dbReference type="PANTHER" id="PTHR11941:SF54">
    <property type="entry name" value="ENOYL-COA HYDRATASE, MITOCHONDRIAL"/>
    <property type="match status" value="1"/>
</dbReference>
<evidence type="ECO:0000256" key="2">
    <source>
        <dbReference type="ARBA" id="ARBA00023239"/>
    </source>
</evidence>
<keyword evidence="5" id="KW-1185">Reference proteome</keyword>
<keyword evidence="4" id="KW-0413">Isomerase</keyword>
<accession>A0A540V0J1</accession>
<dbReference type="InterPro" id="IPR001753">
    <property type="entry name" value="Enoyl-CoA_hydra/iso"/>
</dbReference>
<proteinExistence type="inferred from homology"/>
<comment type="similarity">
    <text evidence="1 3">Belongs to the enoyl-CoA hydratase/isomerase family.</text>
</comment>
<name>A0A540V0J1_9BACL</name>
<dbReference type="GO" id="GO:0016836">
    <property type="term" value="F:hydro-lyase activity"/>
    <property type="evidence" value="ECO:0007669"/>
    <property type="project" value="UniProtKB-ARBA"/>
</dbReference>
<dbReference type="InterPro" id="IPR014748">
    <property type="entry name" value="Enoyl-CoA_hydra_C"/>
</dbReference>
<dbReference type="GO" id="GO:0016853">
    <property type="term" value="F:isomerase activity"/>
    <property type="evidence" value="ECO:0007669"/>
    <property type="project" value="UniProtKB-KW"/>
</dbReference>
<dbReference type="SUPFAM" id="SSF52096">
    <property type="entry name" value="ClpP/crotonase"/>
    <property type="match status" value="1"/>
</dbReference>
<organism evidence="4 5">
    <name type="scientific">Ureibacillus terrenus</name>
    <dbReference type="NCBI Taxonomy" id="118246"/>
    <lineage>
        <taxon>Bacteria</taxon>
        <taxon>Bacillati</taxon>
        <taxon>Bacillota</taxon>
        <taxon>Bacilli</taxon>
        <taxon>Bacillales</taxon>
        <taxon>Caryophanaceae</taxon>
        <taxon>Ureibacillus</taxon>
    </lineage>
</organism>
<dbReference type="Gene3D" id="3.90.226.10">
    <property type="entry name" value="2-enoyl-CoA Hydratase, Chain A, domain 1"/>
    <property type="match status" value="1"/>
</dbReference>
<dbReference type="GO" id="GO:0006635">
    <property type="term" value="P:fatty acid beta-oxidation"/>
    <property type="evidence" value="ECO:0007669"/>
    <property type="project" value="TreeGrafter"/>
</dbReference>
<dbReference type="OrthoDB" id="9775794at2"/>